<dbReference type="Pfam" id="PF00483">
    <property type="entry name" value="NTP_transferase"/>
    <property type="match status" value="1"/>
</dbReference>
<protein>
    <recommendedName>
        <fullName evidence="6">Translation initiation factor eIF2B subunit gamma</fullName>
    </recommendedName>
    <alternativeName>
        <fullName evidence="7">eIF2B GDP-GTP exchange factor subunit gamma</fullName>
    </alternativeName>
</protein>
<evidence type="ECO:0000256" key="5">
    <source>
        <dbReference type="ARBA" id="ARBA00022917"/>
    </source>
</evidence>
<evidence type="ECO:0000256" key="11">
    <source>
        <dbReference type="SAM" id="SignalP"/>
    </source>
</evidence>
<evidence type="ECO:0000256" key="7">
    <source>
        <dbReference type="ARBA" id="ARBA00044229"/>
    </source>
</evidence>
<name>A0AAW1QTK5_9CHLO</name>
<reference evidence="14 15" key="1">
    <citation type="journal article" date="2024" name="Nat. Commun.">
        <title>Phylogenomics reveals the evolutionary origins of lichenization in chlorophyte algae.</title>
        <authorList>
            <person name="Puginier C."/>
            <person name="Libourel C."/>
            <person name="Otte J."/>
            <person name="Skaloud P."/>
            <person name="Haon M."/>
            <person name="Grisel S."/>
            <person name="Petersen M."/>
            <person name="Berrin J.G."/>
            <person name="Delaux P.M."/>
            <person name="Dal Grande F."/>
            <person name="Keller J."/>
        </authorList>
    </citation>
    <scope>NUCLEOTIDE SEQUENCE [LARGE SCALE GENOMIC DNA]</scope>
    <source>
        <strain evidence="14 15">SAG 245.80</strain>
    </source>
</reference>
<dbReference type="InterPro" id="IPR029044">
    <property type="entry name" value="Nucleotide-diphossugar_trans"/>
</dbReference>
<feature type="signal peptide" evidence="11">
    <location>
        <begin position="1"/>
        <end position="19"/>
    </location>
</feature>
<evidence type="ECO:0000256" key="1">
    <source>
        <dbReference type="ARBA" id="ARBA00004514"/>
    </source>
</evidence>
<comment type="similarity">
    <text evidence="2">Belongs to the eIF-2B gamma/epsilon subunits family.</text>
</comment>
<accession>A0AAW1QTK5</accession>
<evidence type="ECO:0000259" key="13">
    <source>
        <dbReference type="Pfam" id="PF25084"/>
    </source>
</evidence>
<evidence type="ECO:0000256" key="3">
    <source>
        <dbReference type="ARBA" id="ARBA00022490"/>
    </source>
</evidence>
<keyword evidence="4" id="KW-0396">Initiation factor</keyword>
<comment type="function">
    <text evidence="8">Acts as a component of the translation initiation factor 2B (eIF2B) complex, which catalyzes the exchange of GDP for GTP on the eukaryotic initiation factor 2 (eIF2) complex gamma subunit. Its guanine nucleotide exchange factor activity is repressed when bound to eIF2 complex phosphorylated on the alpha subunit, thereby limiting the amount of methionyl-initiator methionine tRNA available to the ribosome and consequently global translation is repressed.</text>
</comment>
<dbReference type="Gene3D" id="2.160.10.10">
    <property type="entry name" value="Hexapeptide repeat proteins"/>
    <property type="match status" value="1"/>
</dbReference>
<comment type="subcellular location">
    <subcellularLocation>
        <location evidence="1">Cytoplasm</location>
        <location evidence="1">Cytosol</location>
    </subcellularLocation>
</comment>
<proteinExistence type="inferred from homology"/>
<dbReference type="Proteomes" id="UP001445335">
    <property type="component" value="Unassembled WGS sequence"/>
</dbReference>
<feature type="region of interest" description="Disordered" evidence="10">
    <location>
        <begin position="348"/>
        <end position="370"/>
    </location>
</feature>
<dbReference type="EMBL" id="JALJOU010000079">
    <property type="protein sequence ID" value="KAK9824820.1"/>
    <property type="molecule type" value="Genomic_DNA"/>
</dbReference>
<dbReference type="CDD" id="cd04652">
    <property type="entry name" value="LbH_eIF2B_gamma_C"/>
    <property type="match status" value="1"/>
</dbReference>
<dbReference type="GO" id="GO:0002183">
    <property type="term" value="P:cytoplasmic translational initiation"/>
    <property type="evidence" value="ECO:0007669"/>
    <property type="project" value="TreeGrafter"/>
</dbReference>
<dbReference type="SUPFAM" id="SSF53448">
    <property type="entry name" value="Nucleotide-diphospho-sugar transferases"/>
    <property type="match status" value="1"/>
</dbReference>
<dbReference type="PANTHER" id="PTHR45989:SF1">
    <property type="entry name" value="TRANSLATION INITIATION FACTOR EIF-2B SUBUNIT GAMMA"/>
    <property type="match status" value="1"/>
</dbReference>
<feature type="domain" description="EIF2B subunit epsilon/gamma LbH" evidence="13">
    <location>
        <begin position="245"/>
        <end position="341"/>
    </location>
</feature>
<evidence type="ECO:0000256" key="4">
    <source>
        <dbReference type="ARBA" id="ARBA00022540"/>
    </source>
</evidence>
<evidence type="ECO:0000259" key="12">
    <source>
        <dbReference type="Pfam" id="PF00483"/>
    </source>
</evidence>
<evidence type="ECO:0000313" key="14">
    <source>
        <dbReference type="EMBL" id="KAK9824820.1"/>
    </source>
</evidence>
<organism evidence="14 15">
    <name type="scientific">Elliptochloris bilobata</name>
    <dbReference type="NCBI Taxonomy" id="381761"/>
    <lineage>
        <taxon>Eukaryota</taxon>
        <taxon>Viridiplantae</taxon>
        <taxon>Chlorophyta</taxon>
        <taxon>core chlorophytes</taxon>
        <taxon>Trebouxiophyceae</taxon>
        <taxon>Trebouxiophyceae incertae sedis</taxon>
        <taxon>Elliptochloris clade</taxon>
        <taxon>Elliptochloris</taxon>
    </lineage>
</organism>
<keyword evidence="15" id="KW-1185">Reference proteome</keyword>
<evidence type="ECO:0000256" key="9">
    <source>
        <dbReference type="ARBA" id="ARBA00046432"/>
    </source>
</evidence>
<dbReference type="InterPro" id="IPR051960">
    <property type="entry name" value="eIF2B_gamma"/>
</dbReference>
<sequence>MALPVALLAVANQTLITFSLQLLEDGGVKNVLVVCSGEGATLRVSAWASKNYHGKLALQVRGVPEDTDTAQVLRLVADDLHSQEVVVLTADLVCNVPLQAVFAAHYVHGSACTTLLARRRTSPASETKPGKAPKNVDYIGLDARAQRLLFFLPSPEARRSVRVPLVALGAGGRLVIRTDLQDQHVYVFRTEALRAALAERPAATSLQQDLVPHMAYADINREVVGPELAPRLPLQAKANPKYDNFMDDSCQLGAKTTVAAGCMLGRGTTLGDKCSVKRSVLGHLCKVGSGVRIINSVLMDNVAVEDGCNIQNSVICSDAHLQERVVLKDCQVGNGYIVQEATEHREEVLAKPMPHRRSSDGPSLRRPSDT</sequence>
<dbReference type="PANTHER" id="PTHR45989">
    <property type="entry name" value="TRANSLATION INITIATION FACTOR EIF-2B SUBUNIT GAMMA"/>
    <property type="match status" value="1"/>
</dbReference>
<evidence type="ECO:0000313" key="15">
    <source>
        <dbReference type="Proteomes" id="UP001445335"/>
    </source>
</evidence>
<dbReference type="InterPro" id="IPR005835">
    <property type="entry name" value="NTP_transferase_dom"/>
</dbReference>
<evidence type="ECO:0000256" key="10">
    <source>
        <dbReference type="SAM" id="MobiDB-lite"/>
    </source>
</evidence>
<keyword evidence="5" id="KW-0648">Protein biosynthesis</keyword>
<evidence type="ECO:0000256" key="8">
    <source>
        <dbReference type="ARBA" id="ARBA00045373"/>
    </source>
</evidence>
<evidence type="ECO:0000256" key="6">
    <source>
        <dbReference type="ARBA" id="ARBA00044196"/>
    </source>
</evidence>
<dbReference type="InterPro" id="IPR056764">
    <property type="entry name" value="LbH_EIF2B3/5"/>
</dbReference>
<evidence type="ECO:0000256" key="2">
    <source>
        <dbReference type="ARBA" id="ARBA00007878"/>
    </source>
</evidence>
<dbReference type="GO" id="GO:0005085">
    <property type="term" value="F:guanyl-nucleotide exchange factor activity"/>
    <property type="evidence" value="ECO:0007669"/>
    <property type="project" value="TreeGrafter"/>
</dbReference>
<keyword evidence="3" id="KW-0963">Cytoplasm</keyword>
<dbReference type="Pfam" id="PF25084">
    <property type="entry name" value="LbH_EIF2B"/>
    <property type="match status" value="1"/>
</dbReference>
<dbReference type="Gene3D" id="3.90.550.10">
    <property type="entry name" value="Spore Coat Polysaccharide Biosynthesis Protein SpsA, Chain A"/>
    <property type="match status" value="1"/>
</dbReference>
<comment type="caution">
    <text evidence="14">The sequence shown here is derived from an EMBL/GenBank/DDBJ whole genome shotgun (WGS) entry which is preliminary data.</text>
</comment>
<gene>
    <name evidence="14" type="ORF">WJX81_001502</name>
</gene>
<keyword evidence="11" id="KW-0732">Signal</keyword>
<comment type="subunit">
    <text evidence="9">Component of the translation initiation factor 2B (eIF2B) complex which is a heterodecamer of two sets of five different subunits: alpha, beta, gamma, delta and epsilon. Subunits alpha, beta and delta comprise a regulatory subcomplex and subunits epsilon and gamma comprise a catalytic subcomplex. Within the complex, the hexameric regulatory complex resides at the center, with the two heterodimeric catalytic subcomplexes bound on opposite sides.</text>
</comment>
<dbReference type="GO" id="GO:0005829">
    <property type="term" value="C:cytosol"/>
    <property type="evidence" value="ECO:0007669"/>
    <property type="project" value="UniProtKB-SubCell"/>
</dbReference>
<dbReference type="AlphaFoldDB" id="A0AAW1QTK5"/>
<dbReference type="GO" id="GO:0005851">
    <property type="term" value="C:eukaryotic translation initiation factor 2B complex"/>
    <property type="evidence" value="ECO:0007669"/>
    <property type="project" value="TreeGrafter"/>
</dbReference>
<feature type="chain" id="PRO_5043901093" description="Translation initiation factor eIF2B subunit gamma" evidence="11">
    <location>
        <begin position="20"/>
        <end position="370"/>
    </location>
</feature>
<feature type="domain" description="Nucleotidyl transferase" evidence="12">
    <location>
        <begin position="7"/>
        <end position="125"/>
    </location>
</feature>
<dbReference type="GO" id="GO:0003743">
    <property type="term" value="F:translation initiation factor activity"/>
    <property type="evidence" value="ECO:0007669"/>
    <property type="project" value="UniProtKB-KW"/>
</dbReference>